<keyword evidence="1" id="KW-0812">Transmembrane</keyword>
<accession>A0A7D4BER8</accession>
<organism evidence="2 3">
    <name type="scientific">Kroppenstedtia pulmonis</name>
    <dbReference type="NCBI Taxonomy" id="1380685"/>
    <lineage>
        <taxon>Bacteria</taxon>
        <taxon>Bacillati</taxon>
        <taxon>Bacillota</taxon>
        <taxon>Bacilli</taxon>
        <taxon>Bacillales</taxon>
        <taxon>Thermoactinomycetaceae</taxon>
        <taxon>Kroppenstedtia</taxon>
    </lineage>
</organism>
<proteinExistence type="predicted"/>
<gene>
    <name evidence="2" type="ORF">GXN76_04405</name>
</gene>
<keyword evidence="1" id="KW-1133">Transmembrane helix</keyword>
<dbReference type="AlphaFoldDB" id="A0A7D4BER8"/>
<dbReference type="EMBL" id="CP048104">
    <property type="protein sequence ID" value="QKG83792.1"/>
    <property type="molecule type" value="Genomic_DNA"/>
</dbReference>
<evidence type="ECO:0000313" key="3">
    <source>
        <dbReference type="Proteomes" id="UP000503088"/>
    </source>
</evidence>
<evidence type="ECO:0000313" key="2">
    <source>
        <dbReference type="EMBL" id="QKG83792.1"/>
    </source>
</evidence>
<dbReference type="RefSeq" id="WP_173220863.1">
    <property type="nucleotide sequence ID" value="NZ_CP048104.1"/>
</dbReference>
<sequence>MSLPHWIIAIPLFAFLAFGISFILNMILKTTWLPVVLYAGLLVYFFVTKGLLGNGDYLMLSVGLLGIALGGWTIRHLRHKGYRMF</sequence>
<feature type="transmembrane region" description="Helical" evidence="1">
    <location>
        <begin position="6"/>
        <end position="28"/>
    </location>
</feature>
<dbReference type="Pfam" id="PF14068">
    <property type="entry name" value="YuiB"/>
    <property type="match status" value="2"/>
</dbReference>
<evidence type="ECO:0000256" key="1">
    <source>
        <dbReference type="SAM" id="Phobius"/>
    </source>
</evidence>
<keyword evidence="3" id="KW-1185">Reference proteome</keyword>
<dbReference type="Proteomes" id="UP000503088">
    <property type="component" value="Chromosome"/>
</dbReference>
<evidence type="ECO:0008006" key="4">
    <source>
        <dbReference type="Google" id="ProtNLM"/>
    </source>
</evidence>
<dbReference type="InterPro" id="IPR025917">
    <property type="entry name" value="YuiB"/>
</dbReference>
<feature type="transmembrane region" description="Helical" evidence="1">
    <location>
        <begin position="35"/>
        <end position="52"/>
    </location>
</feature>
<protein>
    <recommendedName>
        <fullName evidence="4">YuiB family protein</fullName>
    </recommendedName>
</protein>
<feature type="transmembrane region" description="Helical" evidence="1">
    <location>
        <begin position="58"/>
        <end position="77"/>
    </location>
</feature>
<dbReference type="KEGG" id="kpul:GXN76_04405"/>
<name>A0A7D4BER8_9BACL</name>
<reference evidence="2 3" key="1">
    <citation type="submission" date="2020-01" db="EMBL/GenBank/DDBJ databases">
        <authorList>
            <person name="Gulvik C.A."/>
            <person name="Batra D.G."/>
        </authorList>
    </citation>
    <scope>NUCLEOTIDE SEQUENCE [LARGE SCALE GENOMIC DNA]</scope>
    <source>
        <strain evidence="2 3">W9323</strain>
    </source>
</reference>
<keyword evidence="1" id="KW-0472">Membrane</keyword>